<keyword evidence="4" id="KW-1185">Reference proteome</keyword>
<gene>
    <name evidence="3" type="ORF">BQ4739_LOCUS16803</name>
</gene>
<sequence>MYWSSVSQRTLPCSDVSSIRCAGSSSSSSRVHLYGLPGKSRHAVCQCHIEHDGLPDRSQTRLELSEEQQQRQQWQRRKQQQQQQPPLGPGVLTPPQHALSPTIFTSSSSSKDRPAPEPPAASGAPPRDTAGSGSSSSSSSSGSEQQQQQQPVSSSGAAEGDVDVDAVVDKLLDKTWQELKRDLKKEMSPEQAAMIDSWNVSDIQTDKVFRDIAEQQLGPILQMMGISDDPYAFFLDMFKLALGLQLGSAALVFYGSELGLGLDAGDAFRAVGGLALGYFLRLGIKIETLAWPLYNAFVQLLIREDAVYEYPAASPEERQDTLNKLGLAIASAFFVPKLLFGWQNDDCWQIVLPMVGGLFLFDMCYIVALLIKLWGHEDRQE</sequence>
<evidence type="ECO:0000256" key="2">
    <source>
        <dbReference type="SAM" id="Phobius"/>
    </source>
</evidence>
<dbReference type="EMBL" id="FNXT01001257">
    <property type="protein sequence ID" value="SZX76416.1"/>
    <property type="molecule type" value="Genomic_DNA"/>
</dbReference>
<dbReference type="AlphaFoldDB" id="A0A383WI35"/>
<organism evidence="3 4">
    <name type="scientific">Tetradesmus obliquus</name>
    <name type="common">Green alga</name>
    <name type="synonym">Acutodesmus obliquus</name>
    <dbReference type="NCBI Taxonomy" id="3088"/>
    <lineage>
        <taxon>Eukaryota</taxon>
        <taxon>Viridiplantae</taxon>
        <taxon>Chlorophyta</taxon>
        <taxon>core chlorophytes</taxon>
        <taxon>Chlorophyceae</taxon>
        <taxon>CS clade</taxon>
        <taxon>Sphaeropleales</taxon>
        <taxon>Scenedesmaceae</taxon>
        <taxon>Tetradesmus</taxon>
    </lineage>
</organism>
<protein>
    <submittedName>
        <fullName evidence="3">Uncharacterized protein</fullName>
    </submittedName>
</protein>
<keyword evidence="2" id="KW-1133">Transmembrane helix</keyword>
<feature type="region of interest" description="Disordered" evidence="1">
    <location>
        <begin position="59"/>
        <end position="160"/>
    </location>
</feature>
<evidence type="ECO:0000313" key="3">
    <source>
        <dbReference type="EMBL" id="SZX76416.1"/>
    </source>
</evidence>
<feature type="compositionally biased region" description="Low complexity" evidence="1">
    <location>
        <begin position="120"/>
        <end position="156"/>
    </location>
</feature>
<keyword evidence="2" id="KW-0472">Membrane</keyword>
<proteinExistence type="predicted"/>
<feature type="transmembrane region" description="Helical" evidence="2">
    <location>
        <begin position="348"/>
        <end position="371"/>
    </location>
</feature>
<reference evidence="3 4" key="1">
    <citation type="submission" date="2016-10" db="EMBL/GenBank/DDBJ databases">
        <authorList>
            <person name="Cai Z."/>
        </authorList>
    </citation>
    <scope>NUCLEOTIDE SEQUENCE [LARGE SCALE GENOMIC DNA]</scope>
</reference>
<dbReference type="Proteomes" id="UP000256970">
    <property type="component" value="Unassembled WGS sequence"/>
</dbReference>
<name>A0A383WI35_TETOB</name>
<keyword evidence="2" id="KW-0812">Transmembrane</keyword>
<evidence type="ECO:0000313" key="4">
    <source>
        <dbReference type="Proteomes" id="UP000256970"/>
    </source>
</evidence>
<evidence type="ECO:0000256" key="1">
    <source>
        <dbReference type="SAM" id="MobiDB-lite"/>
    </source>
</evidence>
<accession>A0A383WI35</accession>